<evidence type="ECO:0000313" key="4">
    <source>
        <dbReference type="Proteomes" id="UP000314986"/>
    </source>
</evidence>
<dbReference type="STRING" id="7868.ENSCMIP00000014628"/>
<evidence type="ECO:0000259" key="2">
    <source>
        <dbReference type="Pfam" id="PF26649"/>
    </source>
</evidence>
<feature type="domain" description="Apical junction molecule ajm1 alpha/beta" evidence="2">
    <location>
        <begin position="735"/>
        <end position="850"/>
    </location>
</feature>
<reference evidence="4" key="2">
    <citation type="journal article" date="2007" name="PLoS Biol.">
        <title>Survey sequencing and comparative analysis of the elephant shark (Callorhinchus milii) genome.</title>
        <authorList>
            <person name="Venkatesh B."/>
            <person name="Kirkness E.F."/>
            <person name="Loh Y.H."/>
            <person name="Halpern A.L."/>
            <person name="Lee A.P."/>
            <person name="Johnson J."/>
            <person name="Dandona N."/>
            <person name="Viswanathan L.D."/>
            <person name="Tay A."/>
            <person name="Venter J.C."/>
            <person name="Strausberg R.L."/>
            <person name="Brenner S."/>
        </authorList>
    </citation>
    <scope>NUCLEOTIDE SEQUENCE [LARGE SCALE GENOMIC DNA]</scope>
</reference>
<dbReference type="PANTHER" id="PTHR21517">
    <property type="entry name" value="APICAL JUNCTION COMPONENT 1 HOMOLOG"/>
    <property type="match status" value="1"/>
</dbReference>
<dbReference type="Ensembl" id="ENSCMIT00000014939.1">
    <property type="protein sequence ID" value="ENSCMIP00000014628.1"/>
    <property type="gene ID" value="ENSCMIG00000007224.1"/>
</dbReference>
<reference evidence="3" key="5">
    <citation type="submission" date="2025-09" db="UniProtKB">
        <authorList>
            <consortium name="Ensembl"/>
        </authorList>
    </citation>
    <scope>IDENTIFICATION</scope>
</reference>
<dbReference type="Gene3D" id="6.10.140.2220">
    <property type="match status" value="1"/>
</dbReference>
<name>A0A4W3HCK9_CALMI</name>
<evidence type="ECO:0000313" key="3">
    <source>
        <dbReference type="Ensembl" id="ENSCMIP00000014628.1"/>
    </source>
</evidence>
<keyword evidence="4" id="KW-1185">Reference proteome</keyword>
<dbReference type="Proteomes" id="UP000314986">
    <property type="component" value="Unassembled WGS sequence"/>
</dbReference>
<dbReference type="GO" id="GO:0045216">
    <property type="term" value="P:cell-cell junction organization"/>
    <property type="evidence" value="ECO:0007669"/>
    <property type="project" value="InterPro"/>
</dbReference>
<dbReference type="Pfam" id="PF26649">
    <property type="entry name" value="Ajm-1"/>
    <property type="match status" value="1"/>
</dbReference>
<reference evidence="4" key="3">
    <citation type="journal article" date="2014" name="Nature">
        <title>Elephant shark genome provides unique insights into gnathostome evolution.</title>
        <authorList>
            <consortium name="International Elephant Shark Genome Sequencing Consortium"/>
            <person name="Venkatesh B."/>
            <person name="Lee A.P."/>
            <person name="Ravi V."/>
            <person name="Maurya A.K."/>
            <person name="Lian M.M."/>
            <person name="Swann J.B."/>
            <person name="Ohta Y."/>
            <person name="Flajnik M.F."/>
            <person name="Sutoh Y."/>
            <person name="Kasahara M."/>
            <person name="Hoon S."/>
            <person name="Gangu V."/>
            <person name="Roy S.W."/>
            <person name="Irimia M."/>
            <person name="Korzh V."/>
            <person name="Kondrychyn I."/>
            <person name="Lim Z.W."/>
            <person name="Tay B.H."/>
            <person name="Tohari S."/>
            <person name="Kong K.W."/>
            <person name="Ho S."/>
            <person name="Lorente-Galdos B."/>
            <person name="Quilez J."/>
            <person name="Marques-Bonet T."/>
            <person name="Raney B.J."/>
            <person name="Ingham P.W."/>
            <person name="Tay A."/>
            <person name="Hillier L.W."/>
            <person name="Minx P."/>
            <person name="Boehm T."/>
            <person name="Wilson R.K."/>
            <person name="Brenner S."/>
            <person name="Warren W.C."/>
        </authorList>
    </citation>
    <scope>NUCLEOTIDE SEQUENCE [LARGE SCALE GENOMIC DNA]</scope>
</reference>
<dbReference type="OMA" id="KEKTHDN"/>
<dbReference type="GeneTree" id="ENSGT00390000016543"/>
<dbReference type="PANTHER" id="PTHR21517:SF3">
    <property type="entry name" value="APICAL JUNCTION COMPONENT 1 HOMOLOG"/>
    <property type="match status" value="1"/>
</dbReference>
<proteinExistence type="predicted"/>
<dbReference type="InterPro" id="IPR058586">
    <property type="entry name" value="Ajm-1"/>
</dbReference>
<dbReference type="AlphaFoldDB" id="A0A4W3HCK9"/>
<dbReference type="SUPFAM" id="SSF144232">
    <property type="entry name" value="HIT/MYND zinc finger-like"/>
    <property type="match status" value="1"/>
</dbReference>
<protein>
    <submittedName>
        <fullName evidence="3">Apical junction component 1 homolog</fullName>
    </submittedName>
</protein>
<dbReference type="InterPro" id="IPR038825">
    <property type="entry name" value="Apical_junction"/>
</dbReference>
<organism evidence="3 4">
    <name type="scientific">Callorhinchus milii</name>
    <name type="common">Ghost shark</name>
    <dbReference type="NCBI Taxonomy" id="7868"/>
    <lineage>
        <taxon>Eukaryota</taxon>
        <taxon>Metazoa</taxon>
        <taxon>Chordata</taxon>
        <taxon>Craniata</taxon>
        <taxon>Vertebrata</taxon>
        <taxon>Chondrichthyes</taxon>
        <taxon>Holocephali</taxon>
        <taxon>Chimaeriformes</taxon>
        <taxon>Callorhinchidae</taxon>
        <taxon>Callorhinchus</taxon>
    </lineage>
</organism>
<dbReference type="GO" id="GO:0005886">
    <property type="term" value="C:plasma membrane"/>
    <property type="evidence" value="ECO:0007669"/>
    <property type="project" value="TreeGrafter"/>
</dbReference>
<feature type="region of interest" description="Disordered" evidence="1">
    <location>
        <begin position="1"/>
        <end position="36"/>
    </location>
</feature>
<reference evidence="4" key="1">
    <citation type="journal article" date="2006" name="Science">
        <title>Ancient noncoding elements conserved in the human genome.</title>
        <authorList>
            <person name="Venkatesh B."/>
            <person name="Kirkness E.F."/>
            <person name="Loh Y.H."/>
            <person name="Halpern A.L."/>
            <person name="Lee A.P."/>
            <person name="Johnson J."/>
            <person name="Dandona N."/>
            <person name="Viswanathan L.D."/>
            <person name="Tay A."/>
            <person name="Venter J.C."/>
            <person name="Strausberg R.L."/>
            <person name="Brenner S."/>
        </authorList>
    </citation>
    <scope>NUCLEOTIDE SEQUENCE [LARGE SCALE GENOMIC DNA]</scope>
</reference>
<feature type="compositionally biased region" description="Basic and acidic residues" evidence="1">
    <location>
        <begin position="78"/>
        <end position="88"/>
    </location>
</feature>
<gene>
    <name evidence="3" type="primary">ajm1</name>
</gene>
<reference evidence="3" key="4">
    <citation type="submission" date="2025-08" db="UniProtKB">
        <authorList>
            <consortium name="Ensembl"/>
        </authorList>
    </citation>
    <scope>IDENTIFICATION</scope>
</reference>
<sequence>MTRTDPPDILLSTVHRDLKVSPMPGEPKAYTPQRKCDRLTSSALQDTQQYVNKRQCRSFDFLDSLEPQQEAGNSMEELPYRQTERRTASPETSWDSLGRQVYHRSSAPDLVVSRLCAYSAEHREVPKPEPKRRLRSRSAPRVKTTFRPVQVASPELMRRGRDALRMPRESQRRVDTSPRRDAYYTSKYRMNEVHPIKLQPQRGEASHYPPLYVSENYESYEENQAAKPHVRYRVDIKPDEVTTHHPQPPRGLKTPQRQVNVSNWHMQPGRSLTVPAGRRFVKTVSPAESYGGDYWTLSTQSNYSPHRYYREDRRRGAPQVVPPQPVFSEYNYPEVRRPCRQYGQPNIYYTEDSSRMSQQRYTSPMHFHDWWGTNRAAHPHQSYPTPQILSHWDGRVGSLSPHGSMYGIMDQQRICTDTRSYSKSWDNILSPVGGGGGGHREFSVAHGLSYENLQQSPERRAPSPDGRRQPIVVNLSRSPKRYAALSLSESSIIEKVHGDGGRNAVGRSWYITPEITITDNDIRSNGLNRARFHPGGGEATDAGNSLSASFNDLLSCNADTVRDTGDNVAYGSPHQQPQLDDVLADLVIDTCKTPASRRPSEADTLVDQLRKLITDNDNPAELDLRKGVVHTTEPQKMKGFPFTGGLISSDLAREIGGHALGMLRSPSFPMASDGPPQDQSSDDVDTMMCSNLKCGLTETLFNARLYFKSCHSCYTYYCSRNCRKKDWEMHKECCVYGRVGSTCKRVLRICRENQDAHKAFSRIARMGYLSRGKGVLFLGFPNPGSAENFIQYGLESLVLAPTYMSVRELEGYADNLGEYSKEIQDAGKQYDPEECFLLNVSIALGQKVPENPSPRLQTPTVRRFAKISLASASPEKKVFKDNEMETLILTPPPGTVDIDKEGEVGRKAREVCFINVQRELRIRGVFLRHEYPNIYQDLCEFVESNKRFTPTTIYPIDKRTGKQFMCMIMAASEPLTLDWVGKPNLLEDIM</sequence>
<feature type="region of interest" description="Disordered" evidence="1">
    <location>
        <begin position="69"/>
        <end position="92"/>
    </location>
</feature>
<dbReference type="InParanoid" id="A0A4W3HCK9"/>
<dbReference type="GO" id="GO:0043296">
    <property type="term" value="C:apical junction complex"/>
    <property type="evidence" value="ECO:0007669"/>
    <property type="project" value="TreeGrafter"/>
</dbReference>
<accession>A0A4W3HCK9</accession>
<evidence type="ECO:0000256" key="1">
    <source>
        <dbReference type="SAM" id="MobiDB-lite"/>
    </source>
</evidence>